<proteinExistence type="predicted"/>
<feature type="region of interest" description="Disordered" evidence="1">
    <location>
        <begin position="72"/>
        <end position="102"/>
    </location>
</feature>
<protein>
    <submittedName>
        <fullName evidence="2">Uncharacterized protein</fullName>
    </submittedName>
</protein>
<dbReference type="Proteomes" id="UP001153269">
    <property type="component" value="Unassembled WGS sequence"/>
</dbReference>
<name>A0A9N7YKM6_PLEPL</name>
<feature type="compositionally biased region" description="Polar residues" evidence="1">
    <location>
        <begin position="85"/>
        <end position="102"/>
    </location>
</feature>
<reference evidence="2" key="1">
    <citation type="submission" date="2020-03" db="EMBL/GenBank/DDBJ databases">
        <authorList>
            <person name="Weist P."/>
        </authorList>
    </citation>
    <scope>NUCLEOTIDE SEQUENCE</scope>
</reference>
<evidence type="ECO:0000313" key="2">
    <source>
        <dbReference type="EMBL" id="CAB1427669.1"/>
    </source>
</evidence>
<keyword evidence="3" id="KW-1185">Reference proteome</keyword>
<accession>A0A9N7YKM6</accession>
<organism evidence="2 3">
    <name type="scientific">Pleuronectes platessa</name>
    <name type="common">European plaice</name>
    <dbReference type="NCBI Taxonomy" id="8262"/>
    <lineage>
        <taxon>Eukaryota</taxon>
        <taxon>Metazoa</taxon>
        <taxon>Chordata</taxon>
        <taxon>Craniata</taxon>
        <taxon>Vertebrata</taxon>
        <taxon>Euteleostomi</taxon>
        <taxon>Actinopterygii</taxon>
        <taxon>Neopterygii</taxon>
        <taxon>Teleostei</taxon>
        <taxon>Neoteleostei</taxon>
        <taxon>Acanthomorphata</taxon>
        <taxon>Carangaria</taxon>
        <taxon>Pleuronectiformes</taxon>
        <taxon>Pleuronectoidei</taxon>
        <taxon>Pleuronectidae</taxon>
        <taxon>Pleuronectes</taxon>
    </lineage>
</organism>
<evidence type="ECO:0000256" key="1">
    <source>
        <dbReference type="SAM" id="MobiDB-lite"/>
    </source>
</evidence>
<gene>
    <name evidence="2" type="ORF">PLEPLA_LOCUS15610</name>
</gene>
<sequence length="102" mass="11187">MGLLSLREIASYSLGTLMALITGGQDARGFHFKDTFPLLRPVYLHHPAAGDLRALSSRSNLFASSYSVLPVKESPPHHHPHKSNVRSSRAPQLLTPSTETNK</sequence>
<dbReference type="EMBL" id="CADEAL010000988">
    <property type="protein sequence ID" value="CAB1427669.1"/>
    <property type="molecule type" value="Genomic_DNA"/>
</dbReference>
<comment type="caution">
    <text evidence="2">The sequence shown here is derived from an EMBL/GenBank/DDBJ whole genome shotgun (WGS) entry which is preliminary data.</text>
</comment>
<dbReference type="AlphaFoldDB" id="A0A9N7YKM6"/>
<evidence type="ECO:0000313" key="3">
    <source>
        <dbReference type="Proteomes" id="UP001153269"/>
    </source>
</evidence>